<dbReference type="InParanoid" id="A0A1Y1XVP1"/>
<dbReference type="EMBL" id="MCFE01000418">
    <property type="protein sequence ID" value="ORX89832.1"/>
    <property type="molecule type" value="Genomic_DNA"/>
</dbReference>
<proteinExistence type="predicted"/>
<evidence type="ECO:0000313" key="2">
    <source>
        <dbReference type="EMBL" id="ORX89832.1"/>
    </source>
</evidence>
<organism evidence="2 3">
    <name type="scientific">Basidiobolus meristosporus CBS 931.73</name>
    <dbReference type="NCBI Taxonomy" id="1314790"/>
    <lineage>
        <taxon>Eukaryota</taxon>
        <taxon>Fungi</taxon>
        <taxon>Fungi incertae sedis</taxon>
        <taxon>Zoopagomycota</taxon>
        <taxon>Entomophthoromycotina</taxon>
        <taxon>Basidiobolomycetes</taxon>
        <taxon>Basidiobolales</taxon>
        <taxon>Basidiobolaceae</taxon>
        <taxon>Basidiobolus</taxon>
    </lineage>
</organism>
<name>A0A1Y1XVP1_9FUNG</name>
<sequence>MRSFTAITLAAIALSQVAVALPQDVAEGTVDASTQDSALYIGGGLGSRIGRYLRDNISVDGSGAIGGVGQGAFRSHHIPGLRGSINGNFGATGAGSLRDGLFRGDGDIGGGGSGRIGVGKGYNGADDYDAVDPLDYE</sequence>
<feature type="signal peptide" evidence="1">
    <location>
        <begin position="1"/>
        <end position="20"/>
    </location>
</feature>
<keyword evidence="1" id="KW-0732">Signal</keyword>
<protein>
    <submittedName>
        <fullName evidence="2">Uncharacterized protein</fullName>
    </submittedName>
</protein>
<reference evidence="2 3" key="1">
    <citation type="submission" date="2016-07" db="EMBL/GenBank/DDBJ databases">
        <title>Pervasive Adenine N6-methylation of Active Genes in Fungi.</title>
        <authorList>
            <consortium name="DOE Joint Genome Institute"/>
            <person name="Mondo S.J."/>
            <person name="Dannebaum R.O."/>
            <person name="Kuo R.C."/>
            <person name="Labutti K."/>
            <person name="Haridas S."/>
            <person name="Kuo A."/>
            <person name="Salamov A."/>
            <person name="Ahrendt S.R."/>
            <person name="Lipzen A."/>
            <person name="Sullivan W."/>
            <person name="Andreopoulos W.B."/>
            <person name="Clum A."/>
            <person name="Lindquist E."/>
            <person name="Daum C."/>
            <person name="Ramamoorthy G.K."/>
            <person name="Gryganskyi A."/>
            <person name="Culley D."/>
            <person name="Magnuson J.K."/>
            <person name="James T.Y."/>
            <person name="O'Malley M.A."/>
            <person name="Stajich J.E."/>
            <person name="Spatafora J.W."/>
            <person name="Visel A."/>
            <person name="Grigoriev I.V."/>
        </authorList>
    </citation>
    <scope>NUCLEOTIDE SEQUENCE [LARGE SCALE GENOMIC DNA]</scope>
    <source>
        <strain evidence="2 3">CBS 931.73</strain>
    </source>
</reference>
<dbReference type="AlphaFoldDB" id="A0A1Y1XVP1"/>
<gene>
    <name evidence="2" type="ORF">K493DRAFT_357618</name>
</gene>
<accession>A0A1Y1XVP1</accession>
<dbReference type="Proteomes" id="UP000193498">
    <property type="component" value="Unassembled WGS sequence"/>
</dbReference>
<comment type="caution">
    <text evidence="2">The sequence shown here is derived from an EMBL/GenBank/DDBJ whole genome shotgun (WGS) entry which is preliminary data.</text>
</comment>
<feature type="chain" id="PRO_5013141473" evidence="1">
    <location>
        <begin position="21"/>
        <end position="137"/>
    </location>
</feature>
<evidence type="ECO:0000313" key="3">
    <source>
        <dbReference type="Proteomes" id="UP000193498"/>
    </source>
</evidence>
<keyword evidence="3" id="KW-1185">Reference proteome</keyword>
<evidence type="ECO:0000256" key="1">
    <source>
        <dbReference type="SAM" id="SignalP"/>
    </source>
</evidence>